<organism evidence="2 3">
    <name type="scientific">Psychromonas ingrahamii (strain DSM 17664 / CCUG 51855 / 37)</name>
    <dbReference type="NCBI Taxonomy" id="357804"/>
    <lineage>
        <taxon>Bacteria</taxon>
        <taxon>Pseudomonadati</taxon>
        <taxon>Pseudomonadota</taxon>
        <taxon>Gammaproteobacteria</taxon>
        <taxon>Alteromonadales</taxon>
        <taxon>Psychromonadaceae</taxon>
        <taxon>Psychromonas</taxon>
    </lineage>
</organism>
<feature type="compositionally biased region" description="Basic and acidic residues" evidence="1">
    <location>
        <begin position="12"/>
        <end position="26"/>
    </location>
</feature>
<dbReference type="eggNOG" id="ENOG5030IHN">
    <property type="taxonomic scope" value="Bacteria"/>
</dbReference>
<dbReference type="RefSeq" id="WP_011771652.1">
    <property type="nucleotide sequence ID" value="NC_008709.1"/>
</dbReference>
<protein>
    <submittedName>
        <fullName evidence="2">Uncharacterized protein</fullName>
    </submittedName>
</protein>
<evidence type="ECO:0000256" key="1">
    <source>
        <dbReference type="SAM" id="MobiDB-lite"/>
    </source>
</evidence>
<sequence>MSINSKKNRNKKINDKKNRAKEKEKKFSLKSGKLISTADGQVVKYLYLTKIEHVDTWVNGGDIPIALASTYLSDTRSGIMTPDENLIHESPIPIPSLKNIGIRIENVRSLTMTNCRGNGMKIPNMKNAHYYKQDGLILSFCNSFNNEVAYKLDKKACVKVNDIKALCGVIDKQLGRKGVMRSCQYTHSHKRNHFLKHVDDSWQDEFRLFWLIKENKSVTLPSGVCEFVSEF</sequence>
<keyword evidence="3" id="KW-1185">Reference proteome</keyword>
<feature type="compositionally biased region" description="Basic residues" evidence="1">
    <location>
        <begin position="1"/>
        <end position="11"/>
    </location>
</feature>
<evidence type="ECO:0000313" key="2">
    <source>
        <dbReference type="EMBL" id="ABM05100.1"/>
    </source>
</evidence>
<dbReference type="AlphaFoldDB" id="A1T035"/>
<accession>A1T035</accession>
<dbReference type="KEGG" id="pin:Ping_3416"/>
<reference evidence="2 3" key="1">
    <citation type="submission" date="2007-01" db="EMBL/GenBank/DDBJ databases">
        <title>Complete sequence of Psychromonas ingrahamii 37.</title>
        <authorList>
            <consortium name="US DOE Joint Genome Institute"/>
            <person name="Copeland A."/>
            <person name="Lucas S."/>
            <person name="Lapidus A."/>
            <person name="Barry K."/>
            <person name="Detter J.C."/>
            <person name="Glavina del Rio T."/>
            <person name="Hammon N."/>
            <person name="Israni S."/>
            <person name="Dalin E."/>
            <person name="Tice H."/>
            <person name="Pitluck S."/>
            <person name="Thompson L.S."/>
            <person name="Brettin T."/>
            <person name="Bruce D."/>
            <person name="Han C."/>
            <person name="Tapia R."/>
            <person name="Schmutz J."/>
            <person name="Larimer F."/>
            <person name="Land M."/>
            <person name="Hauser L."/>
            <person name="Kyrpides N."/>
            <person name="Ivanova N."/>
            <person name="Staley J."/>
            <person name="Richardson P."/>
        </authorList>
    </citation>
    <scope>NUCLEOTIDE SEQUENCE [LARGE SCALE GENOMIC DNA]</scope>
    <source>
        <strain evidence="2 3">37</strain>
    </source>
</reference>
<dbReference type="HOGENOM" id="CLU_1233412_0_0_6"/>
<proteinExistence type="predicted"/>
<dbReference type="Proteomes" id="UP000000639">
    <property type="component" value="Chromosome"/>
</dbReference>
<feature type="region of interest" description="Disordered" evidence="1">
    <location>
        <begin position="1"/>
        <end position="26"/>
    </location>
</feature>
<name>A1T035_PSYIN</name>
<dbReference type="EMBL" id="CP000510">
    <property type="protein sequence ID" value="ABM05100.1"/>
    <property type="molecule type" value="Genomic_DNA"/>
</dbReference>
<evidence type="ECO:0000313" key="3">
    <source>
        <dbReference type="Proteomes" id="UP000000639"/>
    </source>
</evidence>
<gene>
    <name evidence="2" type="ordered locus">Ping_3416</name>
</gene>